<keyword evidence="4" id="KW-0503">Monooxygenase</keyword>
<proteinExistence type="inferred from homology"/>
<keyword evidence="6" id="KW-0472">Membrane</keyword>
<dbReference type="Pfam" id="PF00067">
    <property type="entry name" value="p450"/>
    <property type="match status" value="3"/>
</dbReference>
<feature type="binding site" description="axial binding residue" evidence="3">
    <location>
        <position position="539"/>
    </location>
    <ligand>
        <name>heme</name>
        <dbReference type="ChEBI" id="CHEBI:30413"/>
    </ligand>
    <ligandPart>
        <name>Fe</name>
        <dbReference type="ChEBI" id="CHEBI:18248"/>
    </ligandPart>
</feature>
<dbReference type="InterPro" id="IPR017972">
    <property type="entry name" value="Cyt_P450_CS"/>
</dbReference>
<dbReference type="InterPro" id="IPR036396">
    <property type="entry name" value="Cyt_P450_sf"/>
</dbReference>
<evidence type="ECO:0000256" key="4">
    <source>
        <dbReference type="RuleBase" id="RU000461"/>
    </source>
</evidence>
<protein>
    <recommendedName>
        <fullName evidence="9">Cytochrome P450</fullName>
    </recommendedName>
</protein>
<dbReference type="SUPFAM" id="SSF48264">
    <property type="entry name" value="Cytochrome P450"/>
    <property type="match status" value="1"/>
</dbReference>
<dbReference type="AlphaFoldDB" id="A0A9W6BGC4"/>
<dbReference type="GO" id="GO:0016705">
    <property type="term" value="F:oxidoreductase activity, acting on paired donors, with incorporation or reduction of molecular oxygen"/>
    <property type="evidence" value="ECO:0007669"/>
    <property type="project" value="InterPro"/>
</dbReference>
<dbReference type="GO" id="GO:0016125">
    <property type="term" value="P:sterol metabolic process"/>
    <property type="evidence" value="ECO:0007669"/>
    <property type="project" value="TreeGrafter"/>
</dbReference>
<gene>
    <name evidence="7" type="primary">PLESTBF000251</name>
    <name evidence="7" type="ORF">PLESTB_000512200</name>
</gene>
<dbReference type="EMBL" id="BRXU01000004">
    <property type="protein sequence ID" value="GLC51528.1"/>
    <property type="molecule type" value="Genomic_DNA"/>
</dbReference>
<dbReference type="Gene3D" id="1.10.630.10">
    <property type="entry name" value="Cytochrome P450"/>
    <property type="match status" value="2"/>
</dbReference>
<keyword evidence="3 4" id="KW-0349">Heme</keyword>
<accession>A0A9W6BGC4</accession>
<feature type="compositionally biased region" description="Low complexity" evidence="5">
    <location>
        <begin position="294"/>
        <end position="332"/>
    </location>
</feature>
<evidence type="ECO:0008006" key="9">
    <source>
        <dbReference type="Google" id="ProtNLM"/>
    </source>
</evidence>
<reference evidence="7 8" key="1">
    <citation type="journal article" date="2023" name="Commun. Biol.">
        <title>Reorganization of the ancestral sex-determining regions during the evolution of trioecy in Pleodorina starrii.</title>
        <authorList>
            <person name="Takahashi K."/>
            <person name="Suzuki S."/>
            <person name="Kawai-Toyooka H."/>
            <person name="Yamamoto K."/>
            <person name="Hamaji T."/>
            <person name="Ootsuki R."/>
            <person name="Yamaguchi H."/>
            <person name="Kawachi M."/>
            <person name="Higashiyama T."/>
            <person name="Nozaki H."/>
        </authorList>
    </citation>
    <scope>NUCLEOTIDE SEQUENCE [LARGE SCALE GENOMIC DNA]</scope>
    <source>
        <strain evidence="7 8">NIES-4479</strain>
    </source>
</reference>
<feature type="region of interest" description="Disordered" evidence="5">
    <location>
        <begin position="504"/>
        <end position="526"/>
    </location>
</feature>
<evidence type="ECO:0000313" key="7">
    <source>
        <dbReference type="EMBL" id="GLC51528.1"/>
    </source>
</evidence>
<feature type="compositionally biased region" description="Gly residues" evidence="5">
    <location>
        <begin position="504"/>
        <end position="520"/>
    </location>
</feature>
<comment type="cofactor">
    <cofactor evidence="3">
        <name>heme</name>
        <dbReference type="ChEBI" id="CHEBI:30413"/>
    </cofactor>
</comment>
<dbReference type="GO" id="GO:0005506">
    <property type="term" value="F:iron ion binding"/>
    <property type="evidence" value="ECO:0007669"/>
    <property type="project" value="InterPro"/>
</dbReference>
<evidence type="ECO:0000256" key="2">
    <source>
        <dbReference type="ARBA" id="ARBA00023004"/>
    </source>
</evidence>
<dbReference type="Proteomes" id="UP001165080">
    <property type="component" value="Unassembled WGS sequence"/>
</dbReference>
<keyword evidence="1 3" id="KW-0479">Metal-binding</keyword>
<dbReference type="PANTHER" id="PTHR24286:SF380">
    <property type="entry name" value="PH DOMAIN-CONTAINING PROTEIN"/>
    <property type="match status" value="1"/>
</dbReference>
<dbReference type="GO" id="GO:0020037">
    <property type="term" value="F:heme binding"/>
    <property type="evidence" value="ECO:0007669"/>
    <property type="project" value="InterPro"/>
</dbReference>
<dbReference type="InterPro" id="IPR002401">
    <property type="entry name" value="Cyt_P450_E_grp-I"/>
</dbReference>
<keyword evidence="4" id="KW-0560">Oxidoreductase</keyword>
<keyword evidence="2 3" id="KW-0408">Iron</keyword>
<dbReference type="PROSITE" id="PS00086">
    <property type="entry name" value="CYTOCHROME_P450"/>
    <property type="match status" value="1"/>
</dbReference>
<name>A0A9W6BGC4_9CHLO</name>
<evidence type="ECO:0000256" key="5">
    <source>
        <dbReference type="SAM" id="MobiDB-lite"/>
    </source>
</evidence>
<evidence type="ECO:0000256" key="1">
    <source>
        <dbReference type="ARBA" id="ARBA00022723"/>
    </source>
</evidence>
<dbReference type="PRINTS" id="PR00463">
    <property type="entry name" value="EP450I"/>
</dbReference>
<keyword evidence="8" id="KW-1185">Reference proteome</keyword>
<keyword evidence="6" id="KW-0812">Transmembrane</keyword>
<evidence type="ECO:0000256" key="3">
    <source>
        <dbReference type="PIRSR" id="PIRSR602401-1"/>
    </source>
</evidence>
<dbReference type="PANTHER" id="PTHR24286">
    <property type="entry name" value="CYTOCHROME P450 26"/>
    <property type="match status" value="1"/>
</dbReference>
<sequence>MATRALLNWLNELNPTTRAFAVLWTLSAGVYLLFALYRTIFGFKAGRKLPPGPWFHFPLLGDSVHLAAGNPVKFFFERFKRYGPVYRTQMLGSRIWVVADTGALRPPLNDQGAFMQIPFRSFRALMGEDSFIRETSFHGPWRKLFGSALGPPQLSALVPRIEAVMREHLAAWEAVGRINIFREARLLGLDLAVDVITRVDLPPDVDRAWFKGQVEVFLDGLVGLPLRLPGTALWRALAARERLVRVLVPHMAEQHARFTQEWKAAGEDVARYAAARQEQQTSCSGVTAATAATAPAPASPDDVSASTAAGAPASNASASNSSSSSSSSSSSPAGPPSMIEAQWAGWAAIGRGDLVQAAHSVLHLLVASGDTTRTALFNTWALLAVAPRVQDELFQEQKKVMEQHGPELSYQALCAMPYMDATMKECMRLLPAAFGGFRRLTADLPVGDYVIPAGEVIWYVTGLLHCLDPVLWDGDTSGYLPTHMDWQRNLEGAFRPERWLGGGGGGGGGSDGGSDGGKGQPGDVRPRTLSTFGMGSHLCLGMNLVYLEVKLLLALVLRKYRLRPETPDMLRRCRRLFPFFVPERGTDGVLLVPRAGEAAAVVAAA</sequence>
<keyword evidence="6" id="KW-1133">Transmembrane helix</keyword>
<evidence type="ECO:0000313" key="8">
    <source>
        <dbReference type="Proteomes" id="UP001165080"/>
    </source>
</evidence>
<evidence type="ECO:0000256" key="6">
    <source>
        <dbReference type="SAM" id="Phobius"/>
    </source>
</evidence>
<dbReference type="InterPro" id="IPR001128">
    <property type="entry name" value="Cyt_P450"/>
</dbReference>
<dbReference type="GO" id="GO:0004497">
    <property type="term" value="F:monooxygenase activity"/>
    <property type="evidence" value="ECO:0007669"/>
    <property type="project" value="UniProtKB-KW"/>
</dbReference>
<comment type="caution">
    <text evidence="7">The sequence shown here is derived from an EMBL/GenBank/DDBJ whole genome shotgun (WGS) entry which is preliminary data.</text>
</comment>
<feature type="transmembrane region" description="Helical" evidence="6">
    <location>
        <begin position="20"/>
        <end position="40"/>
    </location>
</feature>
<feature type="region of interest" description="Disordered" evidence="5">
    <location>
        <begin position="294"/>
        <end position="336"/>
    </location>
</feature>
<organism evidence="7 8">
    <name type="scientific">Pleodorina starrii</name>
    <dbReference type="NCBI Taxonomy" id="330485"/>
    <lineage>
        <taxon>Eukaryota</taxon>
        <taxon>Viridiplantae</taxon>
        <taxon>Chlorophyta</taxon>
        <taxon>core chlorophytes</taxon>
        <taxon>Chlorophyceae</taxon>
        <taxon>CS clade</taxon>
        <taxon>Chlamydomonadales</taxon>
        <taxon>Volvocaceae</taxon>
        <taxon>Pleodorina</taxon>
    </lineage>
</organism>
<comment type="similarity">
    <text evidence="4">Belongs to the cytochrome P450 family.</text>
</comment>